<sequence>MQDIYRTQNDIMSLAGEKEGEPVPGGQDIHIGLLFSLTGTTSVTERGQYQSALLAIRQINENGGVLGRKLIPITEDIASDPILSAAKAEKLIHTHHVAAIIGLYTSVCRKLTIPVLEKYNKLLFYPTLYEGEELSPYVYYCGPVPNQQLETFIPWIFDHIGKSVYLVGSDYVYPRETNKHIRRLVKLHGGTIAGEQYVALGAQRFQQILREITAVKPNVVFSTLVGESVIAFYQQFYGTRLNIPIASAITAETEIQAMGIKYAVGHYTSFPYFSSIRTKRNSEFRSLYNETYGTQTISAVMESAYYSVWLLAEGIRRARSTDTDEIREALRDIEFEAPQGCIRVDPKNQHLWLQSRIGRVNANGEFDIVWESNGLIPPIPFYNDEKENPALLRSDSASAPIHVLRTAQDQYKPLIDAIKNMTKYFPYRFGIFNAEGLTLAVFRHDVTDTPELPPFLSPGIKANHALIGHSGISLALMGRSEAVVRGSEHEREELKDWITIGIPIQRKSGRFYGVLGVFIDDCSLSPDTITTLSRALKQLLECAVGIVEEQGKKAEVDRLFVGAINAIPEGYISVANNEVLVKNQLASDWLADDPNLLPFLRSYLSSVQDHQFMTRFSRDQHVFEIKGQKIGEVYHIFIRKMRILSRKSQKNQVELVGSNVLFLKNIQLAELAAQADANVLLLGESGTGKELFARFIHNASPRRNKPFIAVNCAGLPRDLVSAELFGYEDGAFTGAKRGGRPGKFELANGGTLFLDEIGDMPIDQQAILLRVLQEKEVVRVGSGTPIPVDVRIISATNKRLAQEIAYNGSFRSDLYFRLNVFTIELVPLRLRKDDIPELARHFLTEFSEATGTPEKSLSEEATRVLMQYGWPGNVRELRNALERAFYVAGNEPLITLDHLPDYLRTDDTFQLISPEFEPKMPQAVQANVLSQDEIESIDSGVQGRRDEQLVQRDARLLRNVESIRLQYAQDERLEIERALMMYKGNISRTARELGISRTTLYRKLRDYKLI</sequence>
<dbReference type="InterPro" id="IPR028082">
    <property type="entry name" value="Peripla_BP_I"/>
</dbReference>
<dbReference type="SUPFAM" id="SSF52540">
    <property type="entry name" value="P-loop containing nucleoside triphosphate hydrolases"/>
    <property type="match status" value="1"/>
</dbReference>
<evidence type="ECO:0000256" key="4">
    <source>
        <dbReference type="ARBA" id="ARBA00023125"/>
    </source>
</evidence>
<dbReference type="InterPro" id="IPR002078">
    <property type="entry name" value="Sigma_54_int"/>
</dbReference>
<dbReference type="InterPro" id="IPR025943">
    <property type="entry name" value="Sigma_54_int_dom_ATP-bd_2"/>
</dbReference>
<proteinExistence type="predicted"/>
<dbReference type="Pfam" id="PF25601">
    <property type="entry name" value="AAA_lid_14"/>
    <property type="match status" value="1"/>
</dbReference>
<dbReference type="KEGG" id="kyr:CVV65_14255"/>
<dbReference type="PROSITE" id="PS50045">
    <property type="entry name" value="SIGMA54_INTERACT_4"/>
    <property type="match status" value="1"/>
</dbReference>
<dbReference type="SUPFAM" id="SSF53822">
    <property type="entry name" value="Periplasmic binding protein-like I"/>
    <property type="match status" value="1"/>
</dbReference>
<reference evidence="8" key="1">
    <citation type="submission" date="2017-11" db="EMBL/GenBank/DDBJ databases">
        <title>Complete Genome Sequence of Kyrpidia sp. Strain EA-1, a thermophilic, hydrogen-oxidizing Bacterium, isolated from the Azores.</title>
        <authorList>
            <person name="Reiner J.E."/>
            <person name="Lapp C.J."/>
            <person name="Bunk B."/>
            <person name="Gescher J."/>
        </authorList>
    </citation>
    <scope>NUCLEOTIDE SEQUENCE [LARGE SCALE GENOMIC DNA]</scope>
    <source>
        <strain evidence="8">EA-1</strain>
    </source>
</reference>
<dbReference type="InterPro" id="IPR029016">
    <property type="entry name" value="GAF-like_dom_sf"/>
</dbReference>
<keyword evidence="5" id="KW-0804">Transcription</keyword>
<dbReference type="PANTHER" id="PTHR32071">
    <property type="entry name" value="TRANSCRIPTIONAL REGULATORY PROTEIN"/>
    <property type="match status" value="1"/>
</dbReference>
<dbReference type="PRINTS" id="PR01590">
    <property type="entry name" value="HTHFIS"/>
</dbReference>
<dbReference type="InterPro" id="IPR025944">
    <property type="entry name" value="Sigma_54_int_dom_CS"/>
</dbReference>
<protein>
    <submittedName>
        <fullName evidence="7">Sigma-54-dependent Fis family transcriptional regulator</fullName>
    </submittedName>
</protein>
<dbReference type="Pfam" id="PF02954">
    <property type="entry name" value="HTH_8"/>
    <property type="match status" value="1"/>
</dbReference>
<dbReference type="InterPro" id="IPR058031">
    <property type="entry name" value="AAA_lid_NorR"/>
</dbReference>
<dbReference type="EMBL" id="CP024955">
    <property type="protein sequence ID" value="ATY85941.1"/>
    <property type="molecule type" value="Genomic_DNA"/>
</dbReference>
<dbReference type="InterPro" id="IPR027417">
    <property type="entry name" value="P-loop_NTPase"/>
</dbReference>
<dbReference type="Gene3D" id="1.10.10.60">
    <property type="entry name" value="Homeodomain-like"/>
    <property type="match status" value="1"/>
</dbReference>
<dbReference type="Proteomes" id="UP000231932">
    <property type="component" value="Chromosome"/>
</dbReference>
<keyword evidence="2" id="KW-0067">ATP-binding</keyword>
<accession>A0A2K8N9B4</accession>
<feature type="domain" description="Sigma-54 factor interaction" evidence="6">
    <location>
        <begin position="655"/>
        <end position="886"/>
    </location>
</feature>
<name>A0A2K8N9B4_9BACL</name>
<evidence type="ECO:0000256" key="3">
    <source>
        <dbReference type="ARBA" id="ARBA00023015"/>
    </source>
</evidence>
<dbReference type="InterPro" id="IPR025662">
    <property type="entry name" value="Sigma_54_int_dom_ATP-bd_1"/>
</dbReference>
<dbReference type="PROSITE" id="PS00675">
    <property type="entry name" value="SIGMA54_INTERACT_1"/>
    <property type="match status" value="1"/>
</dbReference>
<keyword evidence="1" id="KW-0547">Nucleotide-binding</keyword>
<keyword evidence="8" id="KW-1185">Reference proteome</keyword>
<dbReference type="GO" id="GO:0006355">
    <property type="term" value="P:regulation of DNA-templated transcription"/>
    <property type="evidence" value="ECO:0007669"/>
    <property type="project" value="InterPro"/>
</dbReference>
<dbReference type="Gene3D" id="3.40.50.2300">
    <property type="match status" value="2"/>
</dbReference>
<evidence type="ECO:0000256" key="5">
    <source>
        <dbReference type="ARBA" id="ARBA00023163"/>
    </source>
</evidence>
<dbReference type="SUPFAM" id="SSF46689">
    <property type="entry name" value="Homeodomain-like"/>
    <property type="match status" value="1"/>
</dbReference>
<organism evidence="7 8">
    <name type="scientific">Kyrpidia spormannii</name>
    <dbReference type="NCBI Taxonomy" id="2055160"/>
    <lineage>
        <taxon>Bacteria</taxon>
        <taxon>Bacillati</taxon>
        <taxon>Bacillota</taxon>
        <taxon>Bacilli</taxon>
        <taxon>Bacillales</taxon>
        <taxon>Alicyclobacillaceae</taxon>
        <taxon>Kyrpidia</taxon>
    </lineage>
</organism>
<dbReference type="GO" id="GO:0033218">
    <property type="term" value="F:amide binding"/>
    <property type="evidence" value="ECO:0007669"/>
    <property type="project" value="InterPro"/>
</dbReference>
<dbReference type="PROSITE" id="PS00676">
    <property type="entry name" value="SIGMA54_INTERACT_2"/>
    <property type="match status" value="1"/>
</dbReference>
<dbReference type="Pfam" id="PF13433">
    <property type="entry name" value="Peripla_BP_5"/>
    <property type="match status" value="1"/>
</dbReference>
<dbReference type="Gene3D" id="1.10.8.60">
    <property type="match status" value="1"/>
</dbReference>
<keyword evidence="4" id="KW-0238">DNA-binding</keyword>
<evidence type="ECO:0000256" key="2">
    <source>
        <dbReference type="ARBA" id="ARBA00022840"/>
    </source>
</evidence>
<dbReference type="CDD" id="cd00009">
    <property type="entry name" value="AAA"/>
    <property type="match status" value="1"/>
</dbReference>
<dbReference type="GO" id="GO:0043565">
    <property type="term" value="F:sequence-specific DNA binding"/>
    <property type="evidence" value="ECO:0007669"/>
    <property type="project" value="InterPro"/>
</dbReference>
<dbReference type="Pfam" id="PF00158">
    <property type="entry name" value="Sigma54_activat"/>
    <property type="match status" value="1"/>
</dbReference>
<dbReference type="CDD" id="cd06357">
    <property type="entry name" value="PBP1_AmiC"/>
    <property type="match status" value="1"/>
</dbReference>
<gene>
    <name evidence="7" type="ORF">CVV65_14255</name>
</gene>
<dbReference type="InterPro" id="IPR002197">
    <property type="entry name" value="HTH_Fis"/>
</dbReference>
<dbReference type="InterPro" id="IPR003593">
    <property type="entry name" value="AAA+_ATPase"/>
</dbReference>
<evidence type="ECO:0000313" key="7">
    <source>
        <dbReference type="EMBL" id="ATY85941.1"/>
    </source>
</evidence>
<evidence type="ECO:0000259" key="6">
    <source>
        <dbReference type="PROSITE" id="PS50045"/>
    </source>
</evidence>
<dbReference type="Gene3D" id="3.40.50.300">
    <property type="entry name" value="P-loop containing nucleotide triphosphate hydrolases"/>
    <property type="match status" value="1"/>
</dbReference>
<dbReference type="SMART" id="SM00382">
    <property type="entry name" value="AAA"/>
    <property type="match status" value="1"/>
</dbReference>
<dbReference type="GO" id="GO:0005524">
    <property type="term" value="F:ATP binding"/>
    <property type="evidence" value="ECO:0007669"/>
    <property type="project" value="UniProtKB-KW"/>
</dbReference>
<dbReference type="InterPro" id="IPR009057">
    <property type="entry name" value="Homeodomain-like_sf"/>
</dbReference>
<dbReference type="PROSITE" id="PS00688">
    <property type="entry name" value="SIGMA54_INTERACT_3"/>
    <property type="match status" value="1"/>
</dbReference>
<dbReference type="InterPro" id="IPR039570">
    <property type="entry name" value="AmiC_PBP1"/>
</dbReference>
<dbReference type="OrthoDB" id="9783240at2"/>
<keyword evidence="3" id="KW-0805">Transcription regulation</keyword>
<evidence type="ECO:0000313" key="8">
    <source>
        <dbReference type="Proteomes" id="UP000231932"/>
    </source>
</evidence>
<evidence type="ECO:0000256" key="1">
    <source>
        <dbReference type="ARBA" id="ARBA00022741"/>
    </source>
</evidence>
<dbReference type="FunFam" id="3.40.50.300:FF:000006">
    <property type="entry name" value="DNA-binding transcriptional regulator NtrC"/>
    <property type="match status" value="1"/>
</dbReference>
<dbReference type="AlphaFoldDB" id="A0A2K8N9B4"/>
<dbReference type="Gene3D" id="3.30.450.40">
    <property type="match status" value="1"/>
</dbReference>